<organism evidence="1 2">
    <name type="scientific">Elysia marginata</name>
    <dbReference type="NCBI Taxonomy" id="1093978"/>
    <lineage>
        <taxon>Eukaryota</taxon>
        <taxon>Metazoa</taxon>
        <taxon>Spiralia</taxon>
        <taxon>Lophotrochozoa</taxon>
        <taxon>Mollusca</taxon>
        <taxon>Gastropoda</taxon>
        <taxon>Heterobranchia</taxon>
        <taxon>Euthyneura</taxon>
        <taxon>Panpulmonata</taxon>
        <taxon>Sacoglossa</taxon>
        <taxon>Placobranchoidea</taxon>
        <taxon>Plakobranchidae</taxon>
        <taxon>Elysia</taxon>
    </lineage>
</organism>
<name>A0AAV4GCM8_9GAST</name>
<evidence type="ECO:0000313" key="1">
    <source>
        <dbReference type="EMBL" id="GFR83284.1"/>
    </source>
</evidence>
<accession>A0AAV4GCM8</accession>
<reference evidence="1 2" key="1">
    <citation type="journal article" date="2021" name="Elife">
        <title>Chloroplast acquisition without the gene transfer in kleptoplastic sea slugs, Plakobranchus ocellatus.</title>
        <authorList>
            <person name="Maeda T."/>
            <person name="Takahashi S."/>
            <person name="Yoshida T."/>
            <person name="Shimamura S."/>
            <person name="Takaki Y."/>
            <person name="Nagai Y."/>
            <person name="Toyoda A."/>
            <person name="Suzuki Y."/>
            <person name="Arimoto A."/>
            <person name="Ishii H."/>
            <person name="Satoh N."/>
            <person name="Nishiyama T."/>
            <person name="Hasebe M."/>
            <person name="Maruyama T."/>
            <person name="Minagawa J."/>
            <person name="Obokata J."/>
            <person name="Shigenobu S."/>
        </authorList>
    </citation>
    <scope>NUCLEOTIDE SEQUENCE [LARGE SCALE GENOMIC DNA]</scope>
</reference>
<evidence type="ECO:0000313" key="2">
    <source>
        <dbReference type="Proteomes" id="UP000762676"/>
    </source>
</evidence>
<protein>
    <submittedName>
        <fullName evidence="1">Uncharacterized protein</fullName>
    </submittedName>
</protein>
<gene>
    <name evidence="1" type="ORF">ElyMa_005972500</name>
</gene>
<dbReference type="AlphaFoldDB" id="A0AAV4GCM8"/>
<dbReference type="EMBL" id="BMAT01011991">
    <property type="protein sequence ID" value="GFR83284.1"/>
    <property type="molecule type" value="Genomic_DNA"/>
</dbReference>
<dbReference type="Proteomes" id="UP000762676">
    <property type="component" value="Unassembled WGS sequence"/>
</dbReference>
<comment type="caution">
    <text evidence="1">The sequence shown here is derived from an EMBL/GenBank/DDBJ whole genome shotgun (WGS) entry which is preliminary data.</text>
</comment>
<keyword evidence="2" id="KW-1185">Reference proteome</keyword>
<proteinExistence type="predicted"/>
<sequence>MSEPLASILENRKYFGASLYGQTSALSSATNRHFHCSTQRRPNSTFSAEFPLFPLLRHRPGSAFTFSTDKHFLSVPHFTSKLSSRMERRILHSPLINMKRCTGFVYPTNRHSFLSVPSKQKSLDSYWKHRNFYTSPYATMRNDFSRSIDIHEMSSINRKLDPIGYNPLNIKLNKTLEPPLNSAMSYTSIRHIPITPMSHSSNQCSFALKFRKPPSLTSTPLQTDAFILPERKSKSLFYETDIYTPAVSYIKKRSFSPAYPQLCCDVFCPENRPSLNTETPAFASQIIHSRERKNFTPDRSRPYPTVPFYAHRQTVLHNNPCLKDCVSESQNQEKHYLANACRVPYDHRAINCFKHKNTRSYSSVYPLKSSHAATKIGSSTPCPALSSEIELVE</sequence>